<keyword evidence="2" id="KW-0004">4Fe-4S</keyword>
<evidence type="ECO:0000256" key="4">
    <source>
        <dbReference type="ARBA" id="ARBA00022763"/>
    </source>
</evidence>
<dbReference type="InterPro" id="IPR011257">
    <property type="entry name" value="DNA_glycosylase"/>
</dbReference>
<keyword evidence="8" id="KW-0234">DNA repair</keyword>
<dbReference type="Pfam" id="PF00633">
    <property type="entry name" value="HHH"/>
    <property type="match status" value="1"/>
</dbReference>
<keyword evidence="3" id="KW-0479">Metal-binding</keyword>
<name>A0A1G2NCV7_9BACT</name>
<dbReference type="Gene3D" id="1.10.340.30">
    <property type="entry name" value="Hypothetical protein, domain 2"/>
    <property type="match status" value="1"/>
</dbReference>
<evidence type="ECO:0000313" key="12">
    <source>
        <dbReference type="Proteomes" id="UP000177797"/>
    </source>
</evidence>
<dbReference type="Proteomes" id="UP000177797">
    <property type="component" value="Unassembled WGS sequence"/>
</dbReference>
<dbReference type="SMART" id="SM00478">
    <property type="entry name" value="ENDO3c"/>
    <property type="match status" value="1"/>
</dbReference>
<comment type="similarity">
    <text evidence="1">Belongs to the Nth/MutY family.</text>
</comment>
<evidence type="ECO:0000256" key="5">
    <source>
        <dbReference type="ARBA" id="ARBA00022801"/>
    </source>
</evidence>
<dbReference type="InterPro" id="IPR003265">
    <property type="entry name" value="HhH-GPD_domain"/>
</dbReference>
<evidence type="ECO:0000256" key="8">
    <source>
        <dbReference type="ARBA" id="ARBA00023204"/>
    </source>
</evidence>
<dbReference type="PANTHER" id="PTHR10359:SF18">
    <property type="entry name" value="ENDONUCLEASE III"/>
    <property type="match status" value="1"/>
</dbReference>
<dbReference type="GO" id="GO:0006285">
    <property type="term" value="P:base-excision repair, AP site formation"/>
    <property type="evidence" value="ECO:0007669"/>
    <property type="project" value="TreeGrafter"/>
</dbReference>
<dbReference type="PANTHER" id="PTHR10359">
    <property type="entry name" value="A/G-SPECIFIC ADENINE GLYCOSYLASE/ENDONUCLEASE III"/>
    <property type="match status" value="1"/>
</dbReference>
<reference evidence="11 12" key="1">
    <citation type="journal article" date="2016" name="Nat. Commun.">
        <title>Thousands of microbial genomes shed light on interconnected biogeochemical processes in an aquifer system.</title>
        <authorList>
            <person name="Anantharaman K."/>
            <person name="Brown C.T."/>
            <person name="Hug L.A."/>
            <person name="Sharon I."/>
            <person name="Castelle C.J."/>
            <person name="Probst A.J."/>
            <person name="Thomas B.C."/>
            <person name="Singh A."/>
            <person name="Wilkins M.J."/>
            <person name="Karaoz U."/>
            <person name="Brodie E.L."/>
            <person name="Williams K.H."/>
            <person name="Hubbard S.S."/>
            <person name="Banfield J.F."/>
        </authorList>
    </citation>
    <scope>NUCLEOTIDE SEQUENCE [LARGE SCALE GENOMIC DNA]</scope>
</reference>
<dbReference type="PIRSF" id="PIRSF001435">
    <property type="entry name" value="Nth"/>
    <property type="match status" value="1"/>
</dbReference>
<dbReference type="GO" id="GO:0046872">
    <property type="term" value="F:metal ion binding"/>
    <property type="evidence" value="ECO:0007669"/>
    <property type="project" value="UniProtKB-KW"/>
</dbReference>
<evidence type="ECO:0000313" key="11">
    <source>
        <dbReference type="EMBL" id="OHA33927.1"/>
    </source>
</evidence>
<dbReference type="SUPFAM" id="SSF48150">
    <property type="entry name" value="DNA-glycosylase"/>
    <property type="match status" value="1"/>
</dbReference>
<evidence type="ECO:0000259" key="10">
    <source>
        <dbReference type="SMART" id="SM00478"/>
    </source>
</evidence>
<keyword evidence="9" id="KW-0326">Glycosidase</keyword>
<evidence type="ECO:0000256" key="6">
    <source>
        <dbReference type="ARBA" id="ARBA00023004"/>
    </source>
</evidence>
<dbReference type="GO" id="GO:0003677">
    <property type="term" value="F:DNA binding"/>
    <property type="evidence" value="ECO:0007669"/>
    <property type="project" value="InterPro"/>
</dbReference>
<comment type="caution">
    <text evidence="11">The sequence shown here is derived from an EMBL/GenBank/DDBJ whole genome shotgun (WGS) entry which is preliminary data.</text>
</comment>
<dbReference type="AlphaFoldDB" id="A0A1G2NCV7"/>
<proteinExistence type="inferred from homology"/>
<dbReference type="InterPro" id="IPR023170">
    <property type="entry name" value="HhH_base_excis_C"/>
</dbReference>
<keyword evidence="4" id="KW-0227">DNA damage</keyword>
<feature type="domain" description="HhH-GPD" evidence="10">
    <location>
        <begin position="40"/>
        <end position="186"/>
    </location>
</feature>
<evidence type="ECO:0000256" key="1">
    <source>
        <dbReference type="ARBA" id="ARBA00008343"/>
    </source>
</evidence>
<evidence type="ECO:0000256" key="9">
    <source>
        <dbReference type="ARBA" id="ARBA00023295"/>
    </source>
</evidence>
<dbReference type="CDD" id="cd00056">
    <property type="entry name" value="ENDO3c"/>
    <property type="match status" value="1"/>
</dbReference>
<sequence>MNTHIALKQLEELKKIGGKPMRLAAEEWDAEWKTLIAIILSARTRDETTIEVCKKLFARYETADALTRARAEEVSDIIRTVNFYKNKTRNIIACARTLSDEYAGAPPHDMAQLVALPGVGRKTANVFLAEYGAPAIGVDTHVSYISQKLGWTPHKDPAKIEKDLEHLFPQKHWRVLNQTLVRFGKSHTSRKEKDAILEEIRNIL</sequence>
<protein>
    <recommendedName>
        <fullName evidence="10">HhH-GPD domain-containing protein</fullName>
    </recommendedName>
</protein>
<organism evidence="11 12">
    <name type="scientific">Candidatus Taylorbacteria bacterium RIFCSPLOWO2_01_FULL_48_100</name>
    <dbReference type="NCBI Taxonomy" id="1802322"/>
    <lineage>
        <taxon>Bacteria</taxon>
        <taxon>Candidatus Tayloriibacteriota</taxon>
    </lineage>
</organism>
<dbReference type="FunFam" id="1.10.340.30:FF:000001">
    <property type="entry name" value="Endonuclease III"/>
    <property type="match status" value="1"/>
</dbReference>
<dbReference type="GO" id="GO:0019104">
    <property type="term" value="F:DNA N-glycosylase activity"/>
    <property type="evidence" value="ECO:0007669"/>
    <property type="project" value="TreeGrafter"/>
</dbReference>
<dbReference type="Gene3D" id="1.10.1670.10">
    <property type="entry name" value="Helix-hairpin-Helix base-excision DNA repair enzymes (C-terminal)"/>
    <property type="match status" value="1"/>
</dbReference>
<evidence type="ECO:0000256" key="3">
    <source>
        <dbReference type="ARBA" id="ARBA00022723"/>
    </source>
</evidence>
<evidence type="ECO:0000256" key="2">
    <source>
        <dbReference type="ARBA" id="ARBA00022485"/>
    </source>
</evidence>
<gene>
    <name evidence="11" type="ORF">A2938_02805</name>
</gene>
<keyword evidence="6" id="KW-0408">Iron</keyword>
<dbReference type="GO" id="GO:0051539">
    <property type="term" value="F:4 iron, 4 sulfur cluster binding"/>
    <property type="evidence" value="ECO:0007669"/>
    <property type="project" value="UniProtKB-KW"/>
</dbReference>
<accession>A0A1G2NCV7</accession>
<dbReference type="InterPro" id="IPR000445">
    <property type="entry name" value="HhH_motif"/>
</dbReference>
<keyword evidence="7" id="KW-0411">Iron-sulfur</keyword>
<evidence type="ECO:0000256" key="7">
    <source>
        <dbReference type="ARBA" id="ARBA00023014"/>
    </source>
</evidence>
<dbReference type="Pfam" id="PF00730">
    <property type="entry name" value="HhH-GPD"/>
    <property type="match status" value="1"/>
</dbReference>
<dbReference type="EMBL" id="MHSA01000021">
    <property type="protein sequence ID" value="OHA33927.1"/>
    <property type="molecule type" value="Genomic_DNA"/>
</dbReference>
<keyword evidence="5" id="KW-0378">Hydrolase</keyword>